<proteinExistence type="inferred from homology"/>
<dbReference type="GeneID" id="74942919"/>
<reference evidence="7" key="1">
    <citation type="submission" date="2022-09" db="EMBL/GenBank/DDBJ databases">
        <title>Diverse halophilic archaea isolated from saline environments.</title>
        <authorList>
            <person name="Cui H.-L."/>
        </authorList>
    </citation>
    <scope>NUCLEOTIDE SEQUENCE</scope>
    <source>
        <strain evidence="7">ZS-35-S2</strain>
    </source>
</reference>
<evidence type="ECO:0000259" key="6">
    <source>
        <dbReference type="PROSITE" id="PS50928"/>
    </source>
</evidence>
<dbReference type="EMBL" id="CP104003">
    <property type="protein sequence ID" value="UWM56765.1"/>
    <property type="molecule type" value="Genomic_DNA"/>
</dbReference>
<evidence type="ECO:0000313" key="8">
    <source>
        <dbReference type="Proteomes" id="UP001057580"/>
    </source>
</evidence>
<keyword evidence="4 5" id="KW-0472">Membrane</keyword>
<protein>
    <submittedName>
        <fullName evidence="7">ABC transporter permease</fullName>
    </submittedName>
</protein>
<evidence type="ECO:0000256" key="1">
    <source>
        <dbReference type="ARBA" id="ARBA00004141"/>
    </source>
</evidence>
<evidence type="ECO:0000256" key="5">
    <source>
        <dbReference type="RuleBase" id="RU363032"/>
    </source>
</evidence>
<dbReference type="KEGG" id="ssai:N0B31_10815"/>
<dbReference type="Proteomes" id="UP001057580">
    <property type="component" value="Chromosome"/>
</dbReference>
<gene>
    <name evidence="7" type="ORF">N0B31_10815</name>
</gene>
<evidence type="ECO:0000256" key="4">
    <source>
        <dbReference type="ARBA" id="ARBA00023136"/>
    </source>
</evidence>
<dbReference type="InterPro" id="IPR000515">
    <property type="entry name" value="MetI-like"/>
</dbReference>
<evidence type="ECO:0000313" key="7">
    <source>
        <dbReference type="EMBL" id="UWM56765.1"/>
    </source>
</evidence>
<dbReference type="PANTHER" id="PTHR43632:SF1">
    <property type="entry name" value="PERMEASE COMPONENT OF TUNGSTATE ABC TRANSPORTER"/>
    <property type="match status" value="1"/>
</dbReference>
<dbReference type="InterPro" id="IPR035906">
    <property type="entry name" value="MetI-like_sf"/>
</dbReference>
<dbReference type="AlphaFoldDB" id="A0A9E7R6E7"/>
<dbReference type="GO" id="GO:0055085">
    <property type="term" value="P:transmembrane transport"/>
    <property type="evidence" value="ECO:0007669"/>
    <property type="project" value="InterPro"/>
</dbReference>
<keyword evidence="8" id="KW-1185">Reference proteome</keyword>
<feature type="domain" description="ABC transmembrane type-1" evidence="6">
    <location>
        <begin position="40"/>
        <end position="245"/>
    </location>
</feature>
<dbReference type="PANTHER" id="PTHR43632">
    <property type="entry name" value="PERMEASE COMPONENT OF TUNGSTATE ABC TRANSPORTER"/>
    <property type="match status" value="1"/>
</dbReference>
<evidence type="ECO:0000256" key="3">
    <source>
        <dbReference type="ARBA" id="ARBA00022989"/>
    </source>
</evidence>
<dbReference type="InterPro" id="IPR049783">
    <property type="entry name" value="ABC_perm_TupB-like"/>
</dbReference>
<feature type="transmembrane region" description="Helical" evidence="5">
    <location>
        <begin position="79"/>
        <end position="98"/>
    </location>
</feature>
<dbReference type="CDD" id="cd06261">
    <property type="entry name" value="TM_PBP2"/>
    <property type="match status" value="1"/>
</dbReference>
<dbReference type="Pfam" id="PF00528">
    <property type="entry name" value="BPD_transp_1"/>
    <property type="match status" value="1"/>
</dbReference>
<accession>A0A9E7R6E7</accession>
<name>A0A9E7R6E7_9EURY</name>
<dbReference type="NCBIfam" id="NF038017">
    <property type="entry name" value="ABC_perm1"/>
    <property type="match status" value="1"/>
</dbReference>
<comment type="similarity">
    <text evidence="5">Belongs to the binding-protein-dependent transport system permease family.</text>
</comment>
<dbReference type="RefSeq" id="WP_260643879.1">
    <property type="nucleotide sequence ID" value="NZ_CP104003.1"/>
</dbReference>
<organism evidence="7 8">
    <name type="scientific">Salinirubellus salinus</name>
    <dbReference type="NCBI Taxonomy" id="1364945"/>
    <lineage>
        <taxon>Archaea</taxon>
        <taxon>Methanobacteriati</taxon>
        <taxon>Methanobacteriota</taxon>
        <taxon>Stenosarchaea group</taxon>
        <taxon>Halobacteria</taxon>
        <taxon>Halobacteriales</taxon>
        <taxon>Natronomonadaceae</taxon>
        <taxon>Salinirubellus</taxon>
    </lineage>
</organism>
<feature type="transmembrane region" description="Helical" evidence="5">
    <location>
        <begin position="43"/>
        <end position="67"/>
    </location>
</feature>
<feature type="transmembrane region" description="Helical" evidence="5">
    <location>
        <begin position="118"/>
        <end position="137"/>
    </location>
</feature>
<dbReference type="Gene3D" id="1.10.3720.10">
    <property type="entry name" value="MetI-like"/>
    <property type="match status" value="1"/>
</dbReference>
<keyword evidence="5" id="KW-0813">Transport</keyword>
<keyword evidence="2 5" id="KW-0812">Transmembrane</keyword>
<dbReference type="GO" id="GO:0005886">
    <property type="term" value="C:plasma membrane"/>
    <property type="evidence" value="ECO:0007669"/>
    <property type="project" value="UniProtKB-SubCell"/>
</dbReference>
<comment type="subcellular location">
    <subcellularLocation>
        <location evidence="5">Cell membrane</location>
        <topology evidence="5">Multi-pass membrane protein</topology>
    </subcellularLocation>
    <subcellularLocation>
        <location evidence="1">Membrane</location>
        <topology evidence="1">Multi-pass membrane protein</topology>
    </subcellularLocation>
</comment>
<feature type="transmembrane region" description="Helical" evidence="5">
    <location>
        <begin position="228"/>
        <end position="248"/>
    </location>
</feature>
<evidence type="ECO:0000256" key="2">
    <source>
        <dbReference type="ARBA" id="ARBA00022692"/>
    </source>
</evidence>
<sequence length="254" mass="26240">MDTAVVSLPALPLGPTLVPLPVPLQGLLSEFSLPYLFSVARVTLEVSLTAVAIATVLGVLTALALGFTEFPGKGVVETVVNTGMGFPSVVVGLAVLLLLSNSGPLGTFELLFTRRAMIVSQIVLAFPVITSVSLSAIEGVDQSLRDAAFAAGGTRRDVQLTVVREARYGVITAVLAGFGRAVSEVGSVLIVGGNIAIINEAGQRESLTRTLTTAITIEARKGQYETGIALGVILLALALGVNALGGYVKQRGER</sequence>
<dbReference type="PROSITE" id="PS50928">
    <property type="entry name" value="ABC_TM1"/>
    <property type="match status" value="1"/>
</dbReference>
<dbReference type="SUPFAM" id="SSF161098">
    <property type="entry name" value="MetI-like"/>
    <property type="match status" value="1"/>
</dbReference>
<keyword evidence="3 5" id="KW-1133">Transmembrane helix</keyword>